<dbReference type="SUPFAM" id="SSF54909">
    <property type="entry name" value="Dimeric alpha+beta barrel"/>
    <property type="match status" value="1"/>
</dbReference>
<feature type="region of interest" description="Disordered" evidence="1">
    <location>
        <begin position="105"/>
        <end position="131"/>
    </location>
</feature>
<evidence type="ECO:0000256" key="1">
    <source>
        <dbReference type="SAM" id="MobiDB-lite"/>
    </source>
</evidence>
<accession>A0A6J4QZB5</accession>
<protein>
    <recommendedName>
        <fullName evidence="2">ABM domain-containing protein</fullName>
    </recommendedName>
</protein>
<name>A0A6J4QZB5_9ACTN</name>
<dbReference type="EMBL" id="CADCVH010000068">
    <property type="protein sequence ID" value="CAA9459556.1"/>
    <property type="molecule type" value="Genomic_DNA"/>
</dbReference>
<dbReference type="InterPro" id="IPR011008">
    <property type="entry name" value="Dimeric_a/b-barrel"/>
</dbReference>
<dbReference type="Pfam" id="PF03992">
    <property type="entry name" value="ABM"/>
    <property type="match status" value="1"/>
</dbReference>
<organism evidence="3">
    <name type="scientific">uncultured Rubrobacteraceae bacterium</name>
    <dbReference type="NCBI Taxonomy" id="349277"/>
    <lineage>
        <taxon>Bacteria</taxon>
        <taxon>Bacillati</taxon>
        <taxon>Actinomycetota</taxon>
        <taxon>Rubrobacteria</taxon>
        <taxon>Rubrobacterales</taxon>
        <taxon>Rubrobacteraceae</taxon>
        <taxon>environmental samples</taxon>
    </lineage>
</organism>
<gene>
    <name evidence="3" type="ORF">AVDCRST_MAG02-2009</name>
</gene>
<evidence type="ECO:0000259" key="2">
    <source>
        <dbReference type="Pfam" id="PF03992"/>
    </source>
</evidence>
<dbReference type="InterPro" id="IPR007138">
    <property type="entry name" value="ABM_dom"/>
</dbReference>
<reference evidence="3" key="1">
    <citation type="submission" date="2020-02" db="EMBL/GenBank/DDBJ databases">
        <authorList>
            <person name="Meier V. D."/>
        </authorList>
    </citation>
    <scope>NUCLEOTIDE SEQUENCE</scope>
    <source>
        <strain evidence="3">AVDCRST_MAG02</strain>
    </source>
</reference>
<feature type="domain" description="ABM" evidence="2">
    <location>
        <begin position="6"/>
        <end position="66"/>
    </location>
</feature>
<evidence type="ECO:0000313" key="3">
    <source>
        <dbReference type="EMBL" id="CAA9459556.1"/>
    </source>
</evidence>
<dbReference type="AlphaFoldDB" id="A0A6J4QZB5"/>
<proteinExistence type="predicted"/>
<sequence length="131" mass="14835">MPRPFSMNVTPTIRPERREEFLDAMREVLPQARGEEARVYLNVGQSLEDPDVFISSEAWRDLDEYRDEILNKGYFRRYLGVSEAAYAAPRVVVLLDPIEPAAGELDAQRVGGEPRCDLPTRGPLARRSSDA</sequence>
<dbReference type="Gene3D" id="3.30.70.100">
    <property type="match status" value="1"/>
</dbReference>